<feature type="compositionally biased region" description="Low complexity" evidence="1">
    <location>
        <begin position="209"/>
        <end position="221"/>
    </location>
</feature>
<feature type="domain" description="DUF6532" evidence="2">
    <location>
        <begin position="279"/>
        <end position="451"/>
    </location>
</feature>
<organism evidence="3 4">
    <name type="scientific">Marasmius tenuissimus</name>
    <dbReference type="NCBI Taxonomy" id="585030"/>
    <lineage>
        <taxon>Eukaryota</taxon>
        <taxon>Fungi</taxon>
        <taxon>Dikarya</taxon>
        <taxon>Basidiomycota</taxon>
        <taxon>Agaricomycotina</taxon>
        <taxon>Agaricomycetes</taxon>
        <taxon>Agaricomycetidae</taxon>
        <taxon>Agaricales</taxon>
        <taxon>Marasmiineae</taxon>
        <taxon>Marasmiaceae</taxon>
        <taxon>Marasmius</taxon>
    </lineage>
</organism>
<evidence type="ECO:0000313" key="4">
    <source>
        <dbReference type="Proteomes" id="UP001437256"/>
    </source>
</evidence>
<feature type="compositionally biased region" description="Polar residues" evidence="1">
    <location>
        <begin position="74"/>
        <end position="84"/>
    </location>
</feature>
<dbReference type="InterPro" id="IPR045341">
    <property type="entry name" value="DUF6532"/>
</dbReference>
<gene>
    <name evidence="3" type="ORF">AAF712_009473</name>
</gene>
<feature type="region of interest" description="Disordered" evidence="1">
    <location>
        <begin position="69"/>
        <end position="170"/>
    </location>
</feature>
<proteinExistence type="predicted"/>
<feature type="region of interest" description="Disordered" evidence="1">
    <location>
        <begin position="203"/>
        <end position="227"/>
    </location>
</feature>
<feature type="compositionally biased region" description="Low complexity" evidence="1">
    <location>
        <begin position="605"/>
        <end position="619"/>
    </location>
</feature>
<feature type="region of interest" description="Disordered" evidence="1">
    <location>
        <begin position="1"/>
        <end position="49"/>
    </location>
</feature>
<reference evidence="3 4" key="1">
    <citation type="submission" date="2024-05" db="EMBL/GenBank/DDBJ databases">
        <title>A draft genome resource for the thread blight pathogen Marasmius tenuissimus strain MS-2.</title>
        <authorList>
            <person name="Yulfo-Soto G.E."/>
            <person name="Baruah I.K."/>
            <person name="Amoako-Attah I."/>
            <person name="Bukari Y."/>
            <person name="Meinhardt L.W."/>
            <person name="Bailey B.A."/>
            <person name="Cohen S.P."/>
        </authorList>
    </citation>
    <scope>NUCLEOTIDE SEQUENCE [LARGE SCALE GENOMIC DNA]</scope>
    <source>
        <strain evidence="3 4">MS-2</strain>
    </source>
</reference>
<evidence type="ECO:0000256" key="1">
    <source>
        <dbReference type="SAM" id="MobiDB-lite"/>
    </source>
</evidence>
<name>A0ABR2ZRA3_9AGAR</name>
<keyword evidence="4" id="KW-1185">Reference proteome</keyword>
<comment type="caution">
    <text evidence="3">The sequence shown here is derived from an EMBL/GenBank/DDBJ whole genome shotgun (WGS) entry which is preliminary data.</text>
</comment>
<accession>A0ABR2ZRA3</accession>
<dbReference type="Proteomes" id="UP001437256">
    <property type="component" value="Unassembled WGS sequence"/>
</dbReference>
<feature type="region of interest" description="Disordered" evidence="1">
    <location>
        <begin position="556"/>
        <end position="619"/>
    </location>
</feature>
<evidence type="ECO:0000313" key="3">
    <source>
        <dbReference type="EMBL" id="KAL0063616.1"/>
    </source>
</evidence>
<dbReference type="Pfam" id="PF20149">
    <property type="entry name" value="DUF6532"/>
    <property type="match status" value="1"/>
</dbReference>
<protein>
    <recommendedName>
        <fullName evidence="2">DUF6532 domain-containing protein</fullName>
    </recommendedName>
</protein>
<feature type="compositionally biased region" description="Polar residues" evidence="1">
    <location>
        <begin position="556"/>
        <end position="569"/>
    </location>
</feature>
<evidence type="ECO:0000259" key="2">
    <source>
        <dbReference type="Pfam" id="PF20149"/>
    </source>
</evidence>
<feature type="compositionally biased region" description="Acidic residues" evidence="1">
    <location>
        <begin position="114"/>
        <end position="123"/>
    </location>
</feature>
<sequence>MSAPPATVEKRTKKPSAKVADPNNVANTRSGKKKGAAKGAKAGQNKPFVPISREQLVFIMAQVKAGHVLDPGTAGSQSQANTAATPGKKYKNTQQGPAVKKKAKQAVVSSDNKEQDEDEDVLDDILGAQVEICDSNSNDDINSNKEEDKDDENGAKVSSGKEGKEEEDVEPLNAMDEAAIANLSFEQLINAWEGLKNDIEEIEPEKGQSSSSGPVMPSTSSCATSKGNKCVNQTPAQSLVPVALPSQPGCLDRNGKPSHKINLTHFTPRTQRVDNLTCSEVRKNTALENAYPPLDSLEKYTWIQTLAELAMLQNRGDEEMMVTIERNFMDSELKELFTAYAVYRRSGFMNNLTTKARNAIGGHYGIPGSNNVKTIAKRVAWLTNQGTFGPLNIEKETCAQDKLYQNDIYRVLIRQIFFSRGKADAAVFKALTRTQSIPGPIFALLSMAVSHFSLCSANSQHLPDQTCPFTVEEWCGDKDRIWRWIKSTAWNALEAKAPTYAQNLSKRVFRTSTEQTNKVFLLEEAMDEMSGIDFEGLEAMAKWEEEFPGLQLQMHRTASASEANISPQTEGPAGPGEKAMGTPLMQGTDQTALLTPAPGAPANPVPAAADTAAAAAAAA</sequence>
<dbReference type="EMBL" id="JBBXMP010000077">
    <property type="protein sequence ID" value="KAL0063616.1"/>
    <property type="molecule type" value="Genomic_DNA"/>
</dbReference>